<sequence length="351" mass="37736">MKNILKTTIFAFLLLALGSCENDIEAVATTQSGAKLLTPATGTELVLLQSKENDVATTLVWDYSDFGVETAATYTVEIAKSGTNFAAPIAAGTTTERFLSWTVKELNGVLSANGFKPFVQSSVDVRIMAKLGTAANALKQYSNVITLKVTVYTSELPQLAVPGNHQGWKPTTAPRIASSAYGKTDYEGFVWLDGGHKFVGPDANGVYDWDKGPDYGDDGSKTGKLKVKGDNLNATNSGYYLIKADTDKLTYSETFTNWGIIGDATPGSWDNSTPMTYDATAKVLKITVNLVGGKEMKFRANNAWDINFGDDGADGKLEAGGANIKVAASGNYTIVLDFNKPRDYKYTITKN</sequence>
<dbReference type="OrthoDB" id="975117at2"/>
<evidence type="ECO:0000259" key="2">
    <source>
        <dbReference type="Pfam" id="PF14292"/>
    </source>
</evidence>
<dbReference type="InterPro" id="IPR025970">
    <property type="entry name" value="SusE"/>
</dbReference>
<dbReference type="Pfam" id="PF14292">
    <property type="entry name" value="SusE"/>
    <property type="match status" value="1"/>
</dbReference>
<dbReference type="CDD" id="cd12956">
    <property type="entry name" value="CBM_SusE-F_like"/>
    <property type="match status" value="1"/>
</dbReference>
<name>A0A199XRE5_9FLAO</name>
<protein>
    <submittedName>
        <fullName evidence="4">Uncharacterized protein</fullName>
    </submittedName>
</protein>
<accession>A0A199XRE5</accession>
<dbReference type="RefSeq" id="WP_082923246.1">
    <property type="nucleotide sequence ID" value="NZ_JMTM01000046.1"/>
</dbReference>
<gene>
    <name evidence="4" type="ORF">FLB_16820</name>
</gene>
<dbReference type="Gene3D" id="2.60.40.3620">
    <property type="match status" value="2"/>
</dbReference>
<evidence type="ECO:0000256" key="1">
    <source>
        <dbReference type="SAM" id="SignalP"/>
    </source>
</evidence>
<feature type="domain" description="SusE outer membrane protein" evidence="2">
    <location>
        <begin position="23"/>
        <end position="127"/>
    </location>
</feature>
<dbReference type="InterPro" id="IPR032187">
    <property type="entry name" value="SusF/SusE-like_C"/>
</dbReference>
<dbReference type="AlphaFoldDB" id="A0A199XRE5"/>
<evidence type="ECO:0000313" key="4">
    <source>
        <dbReference type="EMBL" id="OAZ03992.1"/>
    </source>
</evidence>
<feature type="chain" id="PRO_5008286820" evidence="1">
    <location>
        <begin position="23"/>
        <end position="351"/>
    </location>
</feature>
<dbReference type="PROSITE" id="PS51257">
    <property type="entry name" value="PROKAR_LIPOPROTEIN"/>
    <property type="match status" value="1"/>
</dbReference>
<proteinExistence type="predicted"/>
<dbReference type="Proteomes" id="UP000093807">
    <property type="component" value="Unassembled WGS sequence"/>
</dbReference>
<evidence type="ECO:0000313" key="5">
    <source>
        <dbReference type="Proteomes" id="UP000093807"/>
    </source>
</evidence>
<reference evidence="4 5" key="1">
    <citation type="submission" date="2016-06" db="EMBL/GenBank/DDBJ databases">
        <title>Draft genome sequence of Flavobacterium succinicans strain DD5b.</title>
        <authorList>
            <person name="Poehlein A."/>
            <person name="Daniel R."/>
            <person name="Simeonova D.D."/>
        </authorList>
    </citation>
    <scope>NUCLEOTIDE SEQUENCE [LARGE SCALE GENOMIC DNA]</scope>
    <source>
        <strain evidence="4 5">DD5b</strain>
    </source>
</reference>
<dbReference type="Pfam" id="PF16411">
    <property type="entry name" value="SusF_SusE"/>
    <property type="match status" value="1"/>
</dbReference>
<comment type="caution">
    <text evidence="4">The sequence shown here is derived from an EMBL/GenBank/DDBJ whole genome shotgun (WGS) entry which is preliminary data.</text>
</comment>
<feature type="signal peptide" evidence="1">
    <location>
        <begin position="1"/>
        <end position="22"/>
    </location>
</feature>
<keyword evidence="5" id="KW-1185">Reference proteome</keyword>
<feature type="domain" description="Outer membrane protein SusF/SusE-like C-terminal" evidence="3">
    <location>
        <begin position="260"/>
        <end position="345"/>
    </location>
</feature>
<dbReference type="EMBL" id="JMTM01000046">
    <property type="protein sequence ID" value="OAZ03992.1"/>
    <property type="molecule type" value="Genomic_DNA"/>
</dbReference>
<keyword evidence="1" id="KW-0732">Signal</keyword>
<organism evidence="4 5">
    <name type="scientific">Flavobacterium succinicans</name>
    <dbReference type="NCBI Taxonomy" id="29536"/>
    <lineage>
        <taxon>Bacteria</taxon>
        <taxon>Pseudomonadati</taxon>
        <taxon>Bacteroidota</taxon>
        <taxon>Flavobacteriia</taxon>
        <taxon>Flavobacteriales</taxon>
        <taxon>Flavobacteriaceae</taxon>
        <taxon>Flavobacterium</taxon>
    </lineage>
</organism>
<evidence type="ECO:0000259" key="3">
    <source>
        <dbReference type="Pfam" id="PF16411"/>
    </source>
</evidence>
<dbReference type="CDD" id="cd12967">
    <property type="entry name" value="CBM_SusE-F_like_u1"/>
    <property type="match status" value="1"/>
</dbReference>
<dbReference type="PATRIC" id="fig|29536.5.peg.1765"/>